<evidence type="ECO:0000256" key="4">
    <source>
        <dbReference type="ARBA" id="ARBA00022807"/>
    </source>
</evidence>
<dbReference type="Gene3D" id="3.90.1720.10">
    <property type="entry name" value="endopeptidase domain like (from Nostoc punctiforme)"/>
    <property type="match status" value="1"/>
</dbReference>
<dbReference type="PROSITE" id="PS51935">
    <property type="entry name" value="NLPC_P60"/>
    <property type="match status" value="1"/>
</dbReference>
<sequence>MNIHMIKRLNYLFLLMLLILASCEEKHEEEINETDPVIAEVKKEYAPDGRVALFDIETKKQGGAYILKGESNLPNAVEDLKNRLKVENIEFADSIQMLPDEKGLEGKTMGVVKISVANLRDEPKHSAQLVTQATMGMPLKVYKKEGSWYYVQTPDDYLAWVDYGGIENMTKQEFSEWKKTDKLIFLEAFGASYKEANSSSPVVGDLVAGDVLELVSEQNAFYEAKYPNGKKAFVNKSEAKPYAEWLTSLDQEKESLVETGKELMGLPYLWGGTSPKGVDCSGFTKTVYFLNGMVLPRDASQQVHTGKLVDTTRNFENLIAGDLLFFGRPATNSTSERVVHVGMWIGDNKFIHSMGEVHISNFDTTASDFDDYNYNRYLRTKRVLDQENNQIIYLSEEDIFTDGSSKISSEE</sequence>
<keyword evidence="3" id="KW-0378">Hydrolase</keyword>
<evidence type="ECO:0000313" key="8">
    <source>
        <dbReference type="Proteomes" id="UP001155077"/>
    </source>
</evidence>
<dbReference type="InterPro" id="IPR003646">
    <property type="entry name" value="SH3-like_bac-type"/>
</dbReference>
<keyword evidence="2" id="KW-0645">Protease</keyword>
<dbReference type="Pfam" id="PF18348">
    <property type="entry name" value="SH3_16"/>
    <property type="match status" value="1"/>
</dbReference>
<keyword evidence="4" id="KW-0788">Thiol protease</keyword>
<evidence type="ECO:0000259" key="6">
    <source>
        <dbReference type="PROSITE" id="PS51935"/>
    </source>
</evidence>
<accession>A0ABT0Z1S4</accession>
<feature type="domain" description="SH3b" evidence="5">
    <location>
        <begin position="107"/>
        <end position="170"/>
    </location>
</feature>
<dbReference type="PROSITE" id="PS51257">
    <property type="entry name" value="PROKAR_LIPOPROTEIN"/>
    <property type="match status" value="1"/>
</dbReference>
<organism evidence="7 8">
    <name type="scientific">Gramella jeungdoensis</name>
    <dbReference type="NCBI Taxonomy" id="708091"/>
    <lineage>
        <taxon>Bacteria</taxon>
        <taxon>Pseudomonadati</taxon>
        <taxon>Bacteroidota</taxon>
        <taxon>Flavobacteriia</taxon>
        <taxon>Flavobacteriales</taxon>
        <taxon>Flavobacteriaceae</taxon>
        <taxon>Christiangramia</taxon>
    </lineage>
</organism>
<evidence type="ECO:0000313" key="7">
    <source>
        <dbReference type="EMBL" id="MCM8569675.1"/>
    </source>
</evidence>
<reference evidence="7" key="1">
    <citation type="submission" date="2022-06" db="EMBL/GenBank/DDBJ databases">
        <title>Gramella sediminis sp. nov., isolated from deep-sea sediment of the Indian Ocean.</title>
        <authorList>
            <person name="Yang L."/>
        </authorList>
    </citation>
    <scope>NUCLEOTIDE SEQUENCE</scope>
    <source>
        <strain evidence="7">HMD3159</strain>
    </source>
</reference>
<evidence type="ECO:0000259" key="5">
    <source>
        <dbReference type="PROSITE" id="PS51781"/>
    </source>
</evidence>
<name>A0ABT0Z1S4_9FLAO</name>
<dbReference type="SUPFAM" id="SSF82057">
    <property type="entry name" value="Prokaryotic SH3-related domain"/>
    <property type="match status" value="1"/>
</dbReference>
<protein>
    <submittedName>
        <fullName evidence="7">C40 family peptidase</fullName>
    </submittedName>
</protein>
<comment type="caution">
    <text evidence="7">The sequence shown here is derived from an EMBL/GenBank/DDBJ whole genome shotgun (WGS) entry which is preliminary data.</text>
</comment>
<dbReference type="RefSeq" id="WP_252112967.1">
    <property type="nucleotide sequence ID" value="NZ_JAMSCK010000003.1"/>
</dbReference>
<keyword evidence="8" id="KW-1185">Reference proteome</keyword>
<dbReference type="Pfam" id="PF00877">
    <property type="entry name" value="NLPC_P60"/>
    <property type="match status" value="1"/>
</dbReference>
<dbReference type="InterPro" id="IPR038765">
    <property type="entry name" value="Papain-like_cys_pep_sf"/>
</dbReference>
<evidence type="ECO:0000256" key="3">
    <source>
        <dbReference type="ARBA" id="ARBA00022801"/>
    </source>
</evidence>
<dbReference type="InterPro" id="IPR000064">
    <property type="entry name" value="NLP_P60_dom"/>
</dbReference>
<dbReference type="PANTHER" id="PTHR47053:SF1">
    <property type="entry name" value="MUREIN DD-ENDOPEPTIDASE MEPH-RELATED"/>
    <property type="match status" value="1"/>
</dbReference>
<dbReference type="InterPro" id="IPR051202">
    <property type="entry name" value="Peptidase_C40"/>
</dbReference>
<dbReference type="InterPro" id="IPR041382">
    <property type="entry name" value="SH3_16"/>
</dbReference>
<dbReference type="PANTHER" id="PTHR47053">
    <property type="entry name" value="MUREIN DD-ENDOPEPTIDASE MEPH-RELATED"/>
    <property type="match status" value="1"/>
</dbReference>
<evidence type="ECO:0000256" key="1">
    <source>
        <dbReference type="ARBA" id="ARBA00007074"/>
    </source>
</evidence>
<dbReference type="SMART" id="SM00287">
    <property type="entry name" value="SH3b"/>
    <property type="match status" value="2"/>
</dbReference>
<dbReference type="Proteomes" id="UP001155077">
    <property type="component" value="Unassembled WGS sequence"/>
</dbReference>
<dbReference type="EMBL" id="JAMSCK010000003">
    <property type="protein sequence ID" value="MCM8569675.1"/>
    <property type="molecule type" value="Genomic_DNA"/>
</dbReference>
<comment type="similarity">
    <text evidence="1">Belongs to the peptidase C40 family.</text>
</comment>
<evidence type="ECO:0000256" key="2">
    <source>
        <dbReference type="ARBA" id="ARBA00022670"/>
    </source>
</evidence>
<proteinExistence type="inferred from homology"/>
<gene>
    <name evidence="7" type="ORF">NE848_09805</name>
</gene>
<feature type="domain" description="NlpC/P60" evidence="6">
    <location>
        <begin position="250"/>
        <end position="384"/>
    </location>
</feature>
<dbReference type="SUPFAM" id="SSF54001">
    <property type="entry name" value="Cysteine proteinases"/>
    <property type="match status" value="1"/>
</dbReference>
<dbReference type="PROSITE" id="PS51781">
    <property type="entry name" value="SH3B"/>
    <property type="match status" value="1"/>
</dbReference>
<dbReference type="Gene3D" id="2.30.30.40">
    <property type="entry name" value="SH3 Domains"/>
    <property type="match status" value="2"/>
</dbReference>